<dbReference type="Gene3D" id="1.20.1560.10">
    <property type="entry name" value="ABC transporter type 1, transmembrane domain"/>
    <property type="match status" value="1"/>
</dbReference>
<dbReference type="GO" id="GO:0016887">
    <property type="term" value="F:ATP hydrolysis activity"/>
    <property type="evidence" value="ECO:0007669"/>
    <property type="project" value="InterPro"/>
</dbReference>
<dbReference type="InterPro" id="IPR003439">
    <property type="entry name" value="ABC_transporter-like_ATP-bd"/>
</dbReference>
<evidence type="ECO:0000256" key="1">
    <source>
        <dbReference type="ARBA" id="ARBA00004651"/>
    </source>
</evidence>
<keyword evidence="4 9" id="KW-0812">Transmembrane</keyword>
<comment type="caution">
    <text evidence="12">The sequence shown here is derived from an EMBL/GenBank/DDBJ whole genome shotgun (WGS) entry which is preliminary data.</text>
</comment>
<dbReference type="FunFam" id="3.40.50.300:FF:000221">
    <property type="entry name" value="Multidrug ABC transporter ATP-binding protein"/>
    <property type="match status" value="1"/>
</dbReference>
<name>S9P7Q0_CYSF2</name>
<dbReference type="OrthoDB" id="5480201at2"/>
<feature type="domain" description="ABC transmembrane type-1" evidence="11">
    <location>
        <begin position="44"/>
        <end position="325"/>
    </location>
</feature>
<feature type="transmembrane region" description="Helical" evidence="9">
    <location>
        <begin position="266"/>
        <end position="285"/>
    </location>
</feature>
<evidence type="ECO:0000256" key="2">
    <source>
        <dbReference type="ARBA" id="ARBA00022448"/>
    </source>
</evidence>
<evidence type="ECO:0000256" key="7">
    <source>
        <dbReference type="ARBA" id="ARBA00022989"/>
    </source>
</evidence>
<gene>
    <name evidence="12" type="ORF">D187_003238</name>
</gene>
<dbReference type="Pfam" id="PF00005">
    <property type="entry name" value="ABC_tran"/>
    <property type="match status" value="1"/>
</dbReference>
<dbReference type="SUPFAM" id="SSF52540">
    <property type="entry name" value="P-loop containing nucleoside triphosphate hydrolases"/>
    <property type="match status" value="1"/>
</dbReference>
<keyword evidence="13" id="KW-1185">Reference proteome</keyword>
<sequence>MPPPARPTSPPPSLKTRLKNAGSLSRQLPGTFRLFWAASPRIAVALGGLTLLAAVMPAAIAWVGKLIVDGVVAREGVLHLVALEFGLMVGSTVVERSLSLVRELGRANLSNLINERILHKAMELELRHFEDSDTYDKMQNARREANSRPLGLVMDVFSIVRNLVTLSTYAVLLVSLSPWSVAVLVVASIPAFIAEARLAEEGFRLYSWRAPEGRKLNYLEWILTRDNHVKEVKVFGLGPLVLGRYRTLFQKFFQEDRSLALRRMGWGLGLGLVSLGAFYGCYAFVASQASLGSITVGDMVLYLGVFRQGQGAFQGILSSVGSMYEGALFMSNLFAYFDIPTGQEAPRALPARSPPRGHHNAIELRDVSFRYPGKEAWALRHLTLRLEPGEKLALVGENGAGKSTLVKLLLRLYEPTEGDIFYGGVNLKDMDPKDLRSRFGAVFQDFVRYQFNVAENIGLGDVEALEDRPRIIRAAEQGGASSVIEELPSQYDTMLGGWFEKGLELSGGQWQKLGVARAFMREDAEVLILDEPTASIDAESEHALFERFQQLAADRIALVISHRFSTVRMADRIAVLHGGQVEELGSHAELMARGGRYAHLFNLQARGYRD</sequence>
<evidence type="ECO:0000256" key="5">
    <source>
        <dbReference type="ARBA" id="ARBA00022741"/>
    </source>
</evidence>
<dbReference type="EMBL" id="ANAH02000019">
    <property type="protein sequence ID" value="EPX59136.1"/>
    <property type="molecule type" value="Genomic_DNA"/>
</dbReference>
<dbReference type="PANTHER" id="PTHR43394">
    <property type="entry name" value="ATP-DEPENDENT PERMEASE MDL1, MITOCHONDRIAL"/>
    <property type="match status" value="1"/>
</dbReference>
<dbReference type="InterPro" id="IPR036640">
    <property type="entry name" value="ABC1_TM_sf"/>
</dbReference>
<evidence type="ECO:0000256" key="3">
    <source>
        <dbReference type="ARBA" id="ARBA00022475"/>
    </source>
</evidence>
<dbReference type="GO" id="GO:0005524">
    <property type="term" value="F:ATP binding"/>
    <property type="evidence" value="ECO:0007669"/>
    <property type="project" value="UniProtKB-KW"/>
</dbReference>
<keyword evidence="3" id="KW-1003">Cell membrane</keyword>
<evidence type="ECO:0000256" key="4">
    <source>
        <dbReference type="ARBA" id="ARBA00022692"/>
    </source>
</evidence>
<dbReference type="SUPFAM" id="SSF90123">
    <property type="entry name" value="ABC transporter transmembrane region"/>
    <property type="match status" value="1"/>
</dbReference>
<dbReference type="PROSITE" id="PS00211">
    <property type="entry name" value="ABC_TRANSPORTER_1"/>
    <property type="match status" value="1"/>
</dbReference>
<dbReference type="PANTHER" id="PTHR43394:SF1">
    <property type="entry name" value="ATP-BINDING CASSETTE SUB-FAMILY B MEMBER 10, MITOCHONDRIAL"/>
    <property type="match status" value="1"/>
</dbReference>
<accession>S9P7Q0</accession>
<evidence type="ECO:0000313" key="13">
    <source>
        <dbReference type="Proteomes" id="UP000011682"/>
    </source>
</evidence>
<keyword evidence="2" id="KW-0813">Transport</keyword>
<reference evidence="12" key="1">
    <citation type="submission" date="2013-05" db="EMBL/GenBank/DDBJ databases">
        <title>Genome assembly of Cystobacter fuscus DSM 2262.</title>
        <authorList>
            <person name="Sharma G."/>
            <person name="Khatri I."/>
            <person name="Kaur C."/>
            <person name="Mayilraj S."/>
            <person name="Subramanian S."/>
        </authorList>
    </citation>
    <scope>NUCLEOTIDE SEQUENCE [LARGE SCALE GENOMIC DNA]</scope>
    <source>
        <strain evidence="12">DSM 2262</strain>
    </source>
</reference>
<dbReference type="InterPro" id="IPR017871">
    <property type="entry name" value="ABC_transporter-like_CS"/>
</dbReference>
<dbReference type="Gene3D" id="3.40.50.300">
    <property type="entry name" value="P-loop containing nucleotide triphosphate hydrolases"/>
    <property type="match status" value="1"/>
</dbReference>
<comment type="subcellular location">
    <subcellularLocation>
        <location evidence="1">Cell membrane</location>
        <topology evidence="1">Multi-pass membrane protein</topology>
    </subcellularLocation>
</comment>
<dbReference type="GO" id="GO:0015421">
    <property type="term" value="F:ABC-type oligopeptide transporter activity"/>
    <property type="evidence" value="ECO:0007669"/>
    <property type="project" value="TreeGrafter"/>
</dbReference>
<evidence type="ECO:0000259" key="10">
    <source>
        <dbReference type="PROSITE" id="PS50893"/>
    </source>
</evidence>
<keyword evidence="7 9" id="KW-1133">Transmembrane helix</keyword>
<dbReference type="GO" id="GO:0005886">
    <property type="term" value="C:plasma membrane"/>
    <property type="evidence" value="ECO:0007669"/>
    <property type="project" value="UniProtKB-SubCell"/>
</dbReference>
<organism evidence="12 13">
    <name type="scientific">Cystobacter fuscus (strain ATCC 25194 / DSM 2262 / NBRC 100088 / M29)</name>
    <dbReference type="NCBI Taxonomy" id="1242864"/>
    <lineage>
        <taxon>Bacteria</taxon>
        <taxon>Pseudomonadati</taxon>
        <taxon>Myxococcota</taxon>
        <taxon>Myxococcia</taxon>
        <taxon>Myxococcales</taxon>
        <taxon>Cystobacterineae</taxon>
        <taxon>Archangiaceae</taxon>
        <taxon>Cystobacter</taxon>
    </lineage>
</organism>
<keyword evidence="6 12" id="KW-0067">ATP-binding</keyword>
<dbReference type="InterPro" id="IPR027417">
    <property type="entry name" value="P-loop_NTPase"/>
</dbReference>
<dbReference type="Proteomes" id="UP000011682">
    <property type="component" value="Unassembled WGS sequence"/>
</dbReference>
<dbReference type="InterPro" id="IPR011527">
    <property type="entry name" value="ABC1_TM_dom"/>
</dbReference>
<dbReference type="eggNOG" id="COG1132">
    <property type="taxonomic scope" value="Bacteria"/>
</dbReference>
<dbReference type="InterPro" id="IPR003593">
    <property type="entry name" value="AAA+_ATPase"/>
</dbReference>
<dbReference type="PROSITE" id="PS50893">
    <property type="entry name" value="ABC_TRANSPORTER_2"/>
    <property type="match status" value="1"/>
</dbReference>
<feature type="transmembrane region" description="Helical" evidence="9">
    <location>
        <begin position="42"/>
        <end position="64"/>
    </location>
</feature>
<keyword evidence="8 9" id="KW-0472">Membrane</keyword>
<dbReference type="RefSeq" id="WP_002631754.1">
    <property type="nucleotide sequence ID" value="NZ_ANAH02000019.1"/>
</dbReference>
<evidence type="ECO:0000256" key="6">
    <source>
        <dbReference type="ARBA" id="ARBA00022840"/>
    </source>
</evidence>
<evidence type="ECO:0000256" key="9">
    <source>
        <dbReference type="SAM" id="Phobius"/>
    </source>
</evidence>
<dbReference type="AlphaFoldDB" id="S9P7Q0"/>
<dbReference type="SMART" id="SM00382">
    <property type="entry name" value="AAA"/>
    <property type="match status" value="1"/>
</dbReference>
<evidence type="ECO:0000313" key="12">
    <source>
        <dbReference type="EMBL" id="EPX59136.1"/>
    </source>
</evidence>
<proteinExistence type="predicted"/>
<evidence type="ECO:0000259" key="11">
    <source>
        <dbReference type="PROSITE" id="PS50929"/>
    </source>
</evidence>
<keyword evidence="5" id="KW-0547">Nucleotide-binding</keyword>
<evidence type="ECO:0000256" key="8">
    <source>
        <dbReference type="ARBA" id="ARBA00023136"/>
    </source>
</evidence>
<dbReference type="InterPro" id="IPR039421">
    <property type="entry name" value="Type_1_exporter"/>
</dbReference>
<feature type="domain" description="ABC transporter" evidence="10">
    <location>
        <begin position="362"/>
        <end position="603"/>
    </location>
</feature>
<dbReference type="PROSITE" id="PS50929">
    <property type="entry name" value="ABC_TM1F"/>
    <property type="match status" value="1"/>
</dbReference>
<protein>
    <submittedName>
        <fullName evidence="12">ATP-binding protein of ABC transporter</fullName>
    </submittedName>
</protein>